<dbReference type="Proteomes" id="UP000198844">
    <property type="component" value="Unassembled WGS sequence"/>
</dbReference>
<sequence>MRDIKSKFMILCVTACLGACGGGDDATARPEPAKRRVQKVLTAKPYVGGTILPNHISAAERDSQVRAFYREWRTRYVVQECGDGRYFVKVNADHRPVGGDTAPKTITVSEAHGYGMLITVMMAAHDNDARDIFDGMVRYFRDHPAVSSPHLMAWNQVEGCANSGGTFRGKVSATDGDLDIAYALLLADRQWGSDGAINYRQEAREVMQAILQYEVHPAGKHLMIGDWAGTDGDPEIEYTTRSSDFMQSHLTAFFTDSGDARWLAVRDRTYVIVSEIQQHYSPKTALMPDFIFHLDGEPRPAKPRLVGDPRDGEYSWNAARYPWRVGMDYLLYGEPRAFNVLGTFNRWARSATGGDPASFASTYHLNGVPVAAEGRNSLAFVSALGVSAMINSDNQEWLNAIWENLRGQSLENNDYYGNTLKLLSMIVMSGAWLQP</sequence>
<dbReference type="InterPro" id="IPR012341">
    <property type="entry name" value="6hp_glycosidase-like_sf"/>
</dbReference>
<dbReference type="InterPro" id="IPR002037">
    <property type="entry name" value="Glyco_hydro_8"/>
</dbReference>
<keyword evidence="3" id="KW-0732">Signal</keyword>
<evidence type="ECO:0000256" key="6">
    <source>
        <dbReference type="ARBA" id="ARBA00023295"/>
    </source>
</evidence>
<evidence type="ECO:0000256" key="7">
    <source>
        <dbReference type="ARBA" id="ARBA00023326"/>
    </source>
</evidence>
<dbReference type="GO" id="GO:0030245">
    <property type="term" value="P:cellulose catabolic process"/>
    <property type="evidence" value="ECO:0007669"/>
    <property type="project" value="UniProtKB-KW"/>
</dbReference>
<reference evidence="10 11" key="1">
    <citation type="submission" date="2016-10" db="EMBL/GenBank/DDBJ databases">
        <authorList>
            <person name="de Groot N.N."/>
        </authorList>
    </citation>
    <scope>NUCLEOTIDE SEQUENCE [LARGE SCALE GENOMIC DNA]</scope>
    <source>
        <strain evidence="10 11">LMG 27731</strain>
    </source>
</reference>
<dbReference type="EC" id="3.2.1.-" evidence="9"/>
<evidence type="ECO:0000256" key="5">
    <source>
        <dbReference type="ARBA" id="ARBA00023001"/>
    </source>
</evidence>
<evidence type="ECO:0000313" key="11">
    <source>
        <dbReference type="Proteomes" id="UP000198844"/>
    </source>
</evidence>
<dbReference type="PRINTS" id="PR00735">
    <property type="entry name" value="GLHYDRLASE8"/>
</dbReference>
<dbReference type="InterPro" id="IPR019834">
    <property type="entry name" value="Glyco_hydro_8_CS"/>
</dbReference>
<keyword evidence="6 9" id="KW-0326">Glycosidase</keyword>
<dbReference type="RefSeq" id="WP_208620617.1">
    <property type="nucleotide sequence ID" value="NZ_FPBH01000003.1"/>
</dbReference>
<protein>
    <recommendedName>
        <fullName evidence="9">Glucanase</fullName>
        <ecNumber evidence="9">3.2.1.-</ecNumber>
    </recommendedName>
</protein>
<dbReference type="GO" id="GO:0008810">
    <property type="term" value="F:cellulase activity"/>
    <property type="evidence" value="ECO:0007669"/>
    <property type="project" value="UniProtKB-EC"/>
</dbReference>
<comment type="similarity">
    <text evidence="2 9">Belongs to the glycosyl hydrolase 8 (cellulase D) family.</text>
</comment>
<evidence type="ECO:0000256" key="9">
    <source>
        <dbReference type="RuleBase" id="RU361167"/>
    </source>
</evidence>
<evidence type="ECO:0000256" key="1">
    <source>
        <dbReference type="ARBA" id="ARBA00000966"/>
    </source>
</evidence>
<evidence type="ECO:0000256" key="8">
    <source>
        <dbReference type="PROSITE-ProRule" id="PRU10058"/>
    </source>
</evidence>
<evidence type="ECO:0000256" key="2">
    <source>
        <dbReference type="ARBA" id="ARBA00009209"/>
    </source>
</evidence>
<evidence type="ECO:0000256" key="4">
    <source>
        <dbReference type="ARBA" id="ARBA00022801"/>
    </source>
</evidence>
<feature type="active site" description="Nucleophile" evidence="8">
    <location>
        <position position="175"/>
    </location>
</feature>
<dbReference type="SUPFAM" id="SSF48208">
    <property type="entry name" value="Six-hairpin glycosidases"/>
    <property type="match status" value="1"/>
</dbReference>
<dbReference type="EMBL" id="FPBH01000003">
    <property type="protein sequence ID" value="SFT75101.1"/>
    <property type="molecule type" value="Genomic_DNA"/>
</dbReference>
<accession>A0A1I7AJE8</accession>
<dbReference type="InterPro" id="IPR008928">
    <property type="entry name" value="6-hairpin_glycosidase_sf"/>
</dbReference>
<name>A0A1I7AJE8_9BURK</name>
<keyword evidence="7 9" id="KW-0624">Polysaccharide degradation</keyword>
<dbReference type="PROSITE" id="PS00812">
    <property type="entry name" value="GLYCOSYL_HYDROL_F8"/>
    <property type="match status" value="1"/>
</dbReference>
<gene>
    <name evidence="10" type="ORF">SAMN05192563_1003428</name>
</gene>
<evidence type="ECO:0000256" key="3">
    <source>
        <dbReference type="ARBA" id="ARBA00022729"/>
    </source>
</evidence>
<evidence type="ECO:0000313" key="10">
    <source>
        <dbReference type="EMBL" id="SFT75101.1"/>
    </source>
</evidence>
<keyword evidence="5" id="KW-0136">Cellulose degradation</keyword>
<keyword evidence="7 9" id="KW-0119">Carbohydrate metabolism</keyword>
<dbReference type="Gene3D" id="1.50.10.10">
    <property type="match status" value="1"/>
</dbReference>
<comment type="catalytic activity">
    <reaction evidence="1">
        <text>Endohydrolysis of (1-&gt;4)-beta-D-glucosidic linkages in cellulose, lichenin and cereal beta-D-glucans.</text>
        <dbReference type="EC" id="3.2.1.4"/>
    </reaction>
</comment>
<proteinExistence type="inferred from homology"/>
<dbReference type="AlphaFoldDB" id="A0A1I7AJE8"/>
<organism evidence="10 11">
    <name type="scientific">Paraburkholderia aspalathi</name>
    <dbReference type="NCBI Taxonomy" id="1324617"/>
    <lineage>
        <taxon>Bacteria</taxon>
        <taxon>Pseudomonadati</taxon>
        <taxon>Pseudomonadota</taxon>
        <taxon>Betaproteobacteria</taxon>
        <taxon>Burkholderiales</taxon>
        <taxon>Burkholderiaceae</taxon>
        <taxon>Paraburkholderia</taxon>
    </lineage>
</organism>
<keyword evidence="4 9" id="KW-0378">Hydrolase</keyword>
<dbReference type="Pfam" id="PF01270">
    <property type="entry name" value="Glyco_hydro_8"/>
    <property type="match status" value="1"/>
</dbReference>